<dbReference type="Pfam" id="PF00120">
    <property type="entry name" value="Gln-synt_C"/>
    <property type="match status" value="1"/>
</dbReference>
<keyword evidence="7" id="KW-1185">Reference proteome</keyword>
<dbReference type="SMART" id="SM01230">
    <property type="entry name" value="Gln-synt_C"/>
    <property type="match status" value="1"/>
</dbReference>
<evidence type="ECO:0000259" key="5">
    <source>
        <dbReference type="PROSITE" id="PS51987"/>
    </source>
</evidence>
<evidence type="ECO:0000256" key="4">
    <source>
        <dbReference type="RuleBase" id="RU000384"/>
    </source>
</evidence>
<dbReference type="Gene3D" id="3.30.590.10">
    <property type="entry name" value="Glutamine synthetase/guanido kinase, catalytic domain"/>
    <property type="match status" value="1"/>
</dbReference>
<dbReference type="GO" id="GO:0004356">
    <property type="term" value="F:glutamine synthetase activity"/>
    <property type="evidence" value="ECO:0007669"/>
    <property type="project" value="InterPro"/>
</dbReference>
<dbReference type="Proteomes" id="UP000654257">
    <property type="component" value="Unassembled WGS sequence"/>
</dbReference>
<dbReference type="InterPro" id="IPR036651">
    <property type="entry name" value="Gln_synt_N_sf"/>
</dbReference>
<comment type="caution">
    <text evidence="6">The sequence shown here is derived from an EMBL/GenBank/DDBJ whole genome shotgun (WGS) entry which is preliminary data.</text>
</comment>
<dbReference type="PANTHER" id="PTHR43785:SF12">
    <property type="entry name" value="TYPE-1 GLUTAMINE SYNTHETASE 2"/>
    <property type="match status" value="1"/>
</dbReference>
<feature type="domain" description="GS catalytic" evidence="5">
    <location>
        <begin position="121"/>
        <end position="455"/>
    </location>
</feature>
<dbReference type="PROSITE" id="PS51987">
    <property type="entry name" value="GS_CATALYTIC"/>
    <property type="match status" value="1"/>
</dbReference>
<sequence>MPEFIDTNQSPISIAHALAGRGIVGVTIAWFDNNGIVRSRIVTTEEFASVARKGVGVAAIFPVFDTHDTITAGFEELSRPSGDFRVLPVLETLAPLAGQPGLAWAAARQLDRNGDPWPWDARAVLTRQVEAAAELGLTIRAGYEMEFSVFAPDGGPSPAESGAAYSGRALVEVDDFVRALLKDLRVNGVAIGQLHAEFGKSQFELSLAAVDPVSAADNQLLARQTIYAAARTHGLRVSFSPVTRENNPGNGWHLHTSVWRDDVNLLSGDGPHEMATEGAAYVAGILRDLPAVIAVTAPSEASLLRRRPGFWAGAYGFWGVENREAALRYVQGGALLGAGNANVELKPSDASSNPYLALAVVIGAGLAGIADELAVPDPIGDDVGGWSEAQRSERGVVALATDASAQAAALADNDRVRAVLGPQMYGAFAAVRASDAAWAEGKTTAEIVDAHLWRY</sequence>
<accession>A0A917CVD6</accession>
<organism evidence="6 7">
    <name type="scientific">Rhodococcoides trifolii</name>
    <dbReference type="NCBI Taxonomy" id="908250"/>
    <lineage>
        <taxon>Bacteria</taxon>
        <taxon>Bacillati</taxon>
        <taxon>Actinomycetota</taxon>
        <taxon>Actinomycetes</taxon>
        <taxon>Mycobacteriales</taxon>
        <taxon>Nocardiaceae</taxon>
        <taxon>Rhodococcoides</taxon>
    </lineage>
</organism>
<dbReference type="Gene3D" id="3.10.20.70">
    <property type="entry name" value="Glutamine synthetase, N-terminal domain"/>
    <property type="match status" value="1"/>
</dbReference>
<dbReference type="SUPFAM" id="SSF55931">
    <property type="entry name" value="Glutamine synthetase/guanido kinase"/>
    <property type="match status" value="1"/>
</dbReference>
<dbReference type="AlphaFoldDB" id="A0A917CVD6"/>
<dbReference type="PANTHER" id="PTHR43785">
    <property type="entry name" value="GAMMA-GLUTAMYLPUTRESCINE SYNTHETASE"/>
    <property type="match status" value="1"/>
</dbReference>
<proteinExistence type="inferred from homology"/>
<evidence type="ECO:0000313" key="7">
    <source>
        <dbReference type="Proteomes" id="UP000654257"/>
    </source>
</evidence>
<keyword evidence="2" id="KW-0436">Ligase</keyword>
<dbReference type="EMBL" id="BMCU01000001">
    <property type="protein sequence ID" value="GGG00252.1"/>
    <property type="molecule type" value="Genomic_DNA"/>
</dbReference>
<dbReference type="InterPro" id="IPR014746">
    <property type="entry name" value="Gln_synth/guanido_kin_cat_dom"/>
</dbReference>
<evidence type="ECO:0000256" key="3">
    <source>
        <dbReference type="PROSITE-ProRule" id="PRU01331"/>
    </source>
</evidence>
<reference evidence="6" key="2">
    <citation type="submission" date="2020-09" db="EMBL/GenBank/DDBJ databases">
        <authorList>
            <person name="Sun Q."/>
            <person name="Sedlacek I."/>
        </authorList>
    </citation>
    <scope>NUCLEOTIDE SEQUENCE</scope>
    <source>
        <strain evidence="6">CCM 7905</strain>
    </source>
</reference>
<evidence type="ECO:0000313" key="6">
    <source>
        <dbReference type="EMBL" id="GGG00252.1"/>
    </source>
</evidence>
<gene>
    <name evidence="6" type="primary">glnA3-2</name>
    <name evidence="6" type="ORF">GCM10007304_12740</name>
</gene>
<comment type="similarity">
    <text evidence="1 3 4">Belongs to the glutamine synthetase family.</text>
</comment>
<protein>
    <submittedName>
        <fullName evidence="6">Glutamine synthetase</fullName>
    </submittedName>
</protein>
<dbReference type="GO" id="GO:0006542">
    <property type="term" value="P:glutamine biosynthetic process"/>
    <property type="evidence" value="ECO:0007669"/>
    <property type="project" value="InterPro"/>
</dbReference>
<reference evidence="6" key="1">
    <citation type="journal article" date="2014" name="Int. J. Syst. Evol. Microbiol.">
        <title>Complete genome sequence of Corynebacterium casei LMG S-19264T (=DSM 44701T), isolated from a smear-ripened cheese.</title>
        <authorList>
            <consortium name="US DOE Joint Genome Institute (JGI-PGF)"/>
            <person name="Walter F."/>
            <person name="Albersmeier A."/>
            <person name="Kalinowski J."/>
            <person name="Ruckert C."/>
        </authorList>
    </citation>
    <scope>NUCLEOTIDE SEQUENCE</scope>
    <source>
        <strain evidence="6">CCM 7905</strain>
    </source>
</reference>
<evidence type="ECO:0000256" key="1">
    <source>
        <dbReference type="ARBA" id="ARBA00009897"/>
    </source>
</evidence>
<name>A0A917CVD6_9NOCA</name>
<dbReference type="RefSeq" id="WP_188543792.1">
    <property type="nucleotide sequence ID" value="NZ_BMCU01000001.1"/>
</dbReference>
<evidence type="ECO:0000256" key="2">
    <source>
        <dbReference type="ARBA" id="ARBA00022598"/>
    </source>
</evidence>
<dbReference type="InterPro" id="IPR008146">
    <property type="entry name" value="Gln_synth_cat_dom"/>
</dbReference>